<gene>
    <name evidence="2" type="ORF">GCM10022232_87640</name>
</gene>
<keyword evidence="3" id="KW-1185">Reference proteome</keyword>
<name>A0ABP7TM25_9ACTN</name>
<dbReference type="Proteomes" id="UP001500456">
    <property type="component" value="Unassembled WGS sequence"/>
</dbReference>
<accession>A0ABP7TM25</accession>
<evidence type="ECO:0000256" key="1">
    <source>
        <dbReference type="SAM" id="MobiDB-lite"/>
    </source>
</evidence>
<dbReference type="EMBL" id="BAAAZX010000043">
    <property type="protein sequence ID" value="GAA4028241.1"/>
    <property type="molecule type" value="Genomic_DNA"/>
</dbReference>
<proteinExistence type="predicted"/>
<reference evidence="3" key="1">
    <citation type="journal article" date="2019" name="Int. J. Syst. Evol. Microbiol.">
        <title>The Global Catalogue of Microorganisms (GCM) 10K type strain sequencing project: providing services to taxonomists for standard genome sequencing and annotation.</title>
        <authorList>
            <consortium name="The Broad Institute Genomics Platform"/>
            <consortium name="The Broad Institute Genome Sequencing Center for Infectious Disease"/>
            <person name="Wu L."/>
            <person name="Ma J."/>
        </authorList>
    </citation>
    <scope>NUCLEOTIDE SEQUENCE [LARGE SCALE GENOMIC DNA]</scope>
    <source>
        <strain evidence="3">JCM 16924</strain>
    </source>
</reference>
<evidence type="ECO:0000313" key="2">
    <source>
        <dbReference type="EMBL" id="GAA4028241.1"/>
    </source>
</evidence>
<comment type="caution">
    <text evidence="2">The sequence shown here is derived from an EMBL/GenBank/DDBJ whole genome shotgun (WGS) entry which is preliminary data.</text>
</comment>
<evidence type="ECO:0000313" key="3">
    <source>
        <dbReference type="Proteomes" id="UP001500456"/>
    </source>
</evidence>
<feature type="region of interest" description="Disordered" evidence="1">
    <location>
        <begin position="83"/>
        <end position="126"/>
    </location>
</feature>
<feature type="compositionally biased region" description="Low complexity" evidence="1">
    <location>
        <begin position="115"/>
        <end position="124"/>
    </location>
</feature>
<sequence>MQQSDLEQQPFAVLHGGVTRRREEDGCPPAFLINVPIARNLAAVRSQLVLNCSVSGLYEASPRPGHWRAAVQPLRRYGLFGGGRSGQGRRCRSAQRGAEYGSAGRRRMPSPAVRSSSSCRPDGSSIHRVYREPRHLPCICQHS</sequence>
<protein>
    <submittedName>
        <fullName evidence="2">Uncharacterized protein</fullName>
    </submittedName>
</protein>
<organism evidence="2 3">
    <name type="scientific">Streptomyces plumbiresistens</name>
    <dbReference type="NCBI Taxonomy" id="511811"/>
    <lineage>
        <taxon>Bacteria</taxon>
        <taxon>Bacillati</taxon>
        <taxon>Actinomycetota</taxon>
        <taxon>Actinomycetes</taxon>
        <taxon>Kitasatosporales</taxon>
        <taxon>Streptomycetaceae</taxon>
        <taxon>Streptomyces</taxon>
    </lineage>
</organism>